<evidence type="ECO:0000313" key="2">
    <source>
        <dbReference type="EMBL" id="OPJ72634.1"/>
    </source>
</evidence>
<feature type="coiled-coil region" evidence="1">
    <location>
        <begin position="56"/>
        <end position="86"/>
    </location>
</feature>
<dbReference type="Proteomes" id="UP000190648">
    <property type="component" value="Unassembled WGS sequence"/>
</dbReference>
<dbReference type="OrthoDB" id="2152435at2759"/>
<keyword evidence="3" id="KW-1185">Reference proteome</keyword>
<gene>
    <name evidence="2" type="primary">CCDC112</name>
    <name evidence="2" type="ORF">AV530_008941</name>
</gene>
<keyword evidence="1" id="KW-0175">Coiled coil</keyword>
<organism evidence="2 3">
    <name type="scientific">Patagioenas fasciata monilis</name>
    <dbReference type="NCBI Taxonomy" id="372326"/>
    <lineage>
        <taxon>Eukaryota</taxon>
        <taxon>Metazoa</taxon>
        <taxon>Chordata</taxon>
        <taxon>Craniata</taxon>
        <taxon>Vertebrata</taxon>
        <taxon>Euteleostomi</taxon>
        <taxon>Archelosauria</taxon>
        <taxon>Archosauria</taxon>
        <taxon>Dinosauria</taxon>
        <taxon>Saurischia</taxon>
        <taxon>Theropoda</taxon>
        <taxon>Coelurosauria</taxon>
        <taxon>Aves</taxon>
        <taxon>Neognathae</taxon>
        <taxon>Neoaves</taxon>
        <taxon>Columbimorphae</taxon>
        <taxon>Columbiformes</taxon>
        <taxon>Columbidae</taxon>
        <taxon>Patagioenas</taxon>
    </lineage>
</organism>
<dbReference type="AlphaFoldDB" id="A0A1V4JKK2"/>
<name>A0A1V4JKK2_PATFA</name>
<comment type="caution">
    <text evidence="2">The sequence shown here is derived from an EMBL/GenBank/DDBJ whole genome shotgun (WGS) entry which is preliminary data.</text>
</comment>
<sequence>MKAEKAKKVEFIRTAERLKAQLANIEKDKNGHLYNRKSDFRVEYSILEELERSMTISRKTEIIDKLKEMMEEVENAINAFKEEQRQMIYINWSKGFYENKLKKQRNMKKKKGATPAWRQGL</sequence>
<dbReference type="EMBL" id="LSYS01006904">
    <property type="protein sequence ID" value="OPJ72634.1"/>
    <property type="molecule type" value="Genomic_DNA"/>
</dbReference>
<evidence type="ECO:0000256" key="1">
    <source>
        <dbReference type="SAM" id="Coils"/>
    </source>
</evidence>
<evidence type="ECO:0000313" key="3">
    <source>
        <dbReference type="Proteomes" id="UP000190648"/>
    </source>
</evidence>
<proteinExistence type="predicted"/>
<accession>A0A1V4JKK2</accession>
<dbReference type="STRING" id="372326.A0A1V4JKK2"/>
<feature type="coiled-coil region" evidence="1">
    <location>
        <begin position="1"/>
        <end position="28"/>
    </location>
</feature>
<protein>
    <submittedName>
        <fullName evidence="2">Coiled-coil domain-containing protein 112</fullName>
    </submittedName>
</protein>
<reference evidence="2 3" key="1">
    <citation type="submission" date="2016-02" db="EMBL/GenBank/DDBJ databases">
        <title>Band-tailed pigeon sequencing and assembly.</title>
        <authorList>
            <person name="Soares A.E."/>
            <person name="Novak B.J."/>
            <person name="Rice E.S."/>
            <person name="O'Connell B."/>
            <person name="Chang D."/>
            <person name="Weber S."/>
            <person name="Shapiro B."/>
        </authorList>
    </citation>
    <scope>NUCLEOTIDE SEQUENCE [LARGE SCALE GENOMIC DNA]</scope>
    <source>
        <strain evidence="2">BTP2013</strain>
        <tissue evidence="2">Blood</tissue>
    </source>
</reference>